<evidence type="ECO:0000259" key="1">
    <source>
        <dbReference type="Pfam" id="PF01494"/>
    </source>
</evidence>
<dbReference type="OrthoDB" id="5652862at2"/>
<gene>
    <name evidence="2" type="ORF">COO09_07425</name>
</gene>
<dbReference type="KEGG" id="rdi:CMV14_17640"/>
<comment type="caution">
    <text evidence="2">The sequence shown here is derived from an EMBL/GenBank/DDBJ whole genome shotgun (WGS) entry which is preliminary data.</text>
</comment>
<reference evidence="2 3" key="1">
    <citation type="submission" date="2017-09" db="EMBL/GenBank/DDBJ databases">
        <title>The Catabolism of 3,6-Dichlorosalicylic acid is Initiated by the Cytochrome P450 Monooxygenase DsmABC in Rhizorhabdus dicambivorans Ndbn-20.</title>
        <authorList>
            <person name="Na L."/>
        </authorList>
    </citation>
    <scope>NUCLEOTIDE SEQUENCE [LARGE SCALE GENOMIC DNA]</scope>
    <source>
        <strain evidence="2 3">Ndbn-20m</strain>
    </source>
</reference>
<evidence type="ECO:0000313" key="3">
    <source>
        <dbReference type="Proteomes" id="UP000218934"/>
    </source>
</evidence>
<feature type="domain" description="FAD-binding" evidence="1">
    <location>
        <begin position="4"/>
        <end position="122"/>
    </location>
</feature>
<dbReference type="RefSeq" id="WP_066962356.1">
    <property type="nucleotide sequence ID" value="NZ_CP023449.1"/>
</dbReference>
<dbReference type="InterPro" id="IPR036188">
    <property type="entry name" value="FAD/NAD-bd_sf"/>
</dbReference>
<dbReference type="GO" id="GO:0004497">
    <property type="term" value="F:monooxygenase activity"/>
    <property type="evidence" value="ECO:0007669"/>
    <property type="project" value="UniProtKB-KW"/>
</dbReference>
<dbReference type="PANTHER" id="PTHR42685">
    <property type="entry name" value="GERANYLGERANYL DIPHOSPHATE REDUCTASE"/>
    <property type="match status" value="1"/>
</dbReference>
<name>A0A2A4FWF3_9SPHN</name>
<organism evidence="2 3">
    <name type="scientific">Rhizorhabdus dicambivorans</name>
    <dbReference type="NCBI Taxonomy" id="1850238"/>
    <lineage>
        <taxon>Bacteria</taxon>
        <taxon>Pseudomonadati</taxon>
        <taxon>Pseudomonadota</taxon>
        <taxon>Alphaproteobacteria</taxon>
        <taxon>Sphingomonadales</taxon>
        <taxon>Sphingomonadaceae</taxon>
        <taxon>Rhizorhabdus</taxon>
    </lineage>
</organism>
<keyword evidence="2" id="KW-0503">Monooxygenase</keyword>
<dbReference type="Gene3D" id="3.50.50.60">
    <property type="entry name" value="FAD/NAD(P)-binding domain"/>
    <property type="match status" value="1"/>
</dbReference>
<dbReference type="InterPro" id="IPR050407">
    <property type="entry name" value="Geranylgeranyl_reductase"/>
</dbReference>
<dbReference type="InterPro" id="IPR002938">
    <property type="entry name" value="FAD-bd"/>
</dbReference>
<dbReference type="Pfam" id="PF01494">
    <property type="entry name" value="FAD_binding_3"/>
    <property type="match status" value="1"/>
</dbReference>
<dbReference type="AlphaFoldDB" id="A0A2A4FWF3"/>
<keyword evidence="2" id="KW-0560">Oxidoreductase</keyword>
<sequence>MRRTAALIAGGGPAGAATAILLAHGGAMPVLIERHAEPHDVVCGGFLASDAIAMLGRIGIEVAALGARPIDRARLVAGRHVAEAALPFRAVGLSRNRLDAVLLEAALEQGATIERGLAVRRVEPGTACLHLSDGATIAAEALFLATGKHDLRGEPRTALPDADPALGLRIRLEPTPALQAALAGTIELHLFRGGYAGLLMQEDGSVNLCLSVAQSRLKVADGRPERLIEALRGEAPLLVERFDRAAGRGAWSSVARVPYGWRAGETGPGLFRLGDQAAVIASLAGDGIAVALSSAIRAAHAFLHDGAEGAPAFQAAFARRTRRPIGLANLLRHWGETPWITGPLVGLLGRMPGLMRQAAAMTRVGAG</sequence>
<dbReference type="GO" id="GO:0071949">
    <property type="term" value="F:FAD binding"/>
    <property type="evidence" value="ECO:0007669"/>
    <property type="project" value="InterPro"/>
</dbReference>
<dbReference type="Proteomes" id="UP000218934">
    <property type="component" value="Unassembled WGS sequence"/>
</dbReference>
<dbReference type="PANTHER" id="PTHR42685:SF22">
    <property type="entry name" value="CONDITIONED MEDIUM FACTOR RECEPTOR 1"/>
    <property type="match status" value="1"/>
</dbReference>
<evidence type="ECO:0000313" key="2">
    <source>
        <dbReference type="EMBL" id="PCE43121.1"/>
    </source>
</evidence>
<dbReference type="EMBL" id="NWUF01000005">
    <property type="protein sequence ID" value="PCE43121.1"/>
    <property type="molecule type" value="Genomic_DNA"/>
</dbReference>
<proteinExistence type="predicted"/>
<accession>A0A2A4FWF3</accession>
<protein>
    <submittedName>
        <fullName evidence="2">Monooxygenase</fullName>
    </submittedName>
</protein>
<keyword evidence="3" id="KW-1185">Reference proteome</keyword>
<dbReference type="SUPFAM" id="SSF51905">
    <property type="entry name" value="FAD/NAD(P)-binding domain"/>
    <property type="match status" value="1"/>
</dbReference>